<dbReference type="NCBIfam" id="TIGR02217">
    <property type="entry name" value="chp_TIGR02217"/>
    <property type="match status" value="1"/>
</dbReference>
<sequence>MEFTEVRFPEDISYGSTGGPEFSTDIITTHNGYEQRNINWSAARAKYNIAYGVKSDQQLSELIAFFRAHRGKAIGFRFKDWSDYKATGQKIGIGDGSSTTFQLVKRYESGGSVYVRVITKPTHETVKIYFNGTIKTDGYLIDYTTGMIMFTIAPSSGVLITADFEFDVPVRFDTDYLSASIDNYGSSSWNDIQLIEIKSI</sequence>
<dbReference type="GO" id="GO:0016787">
    <property type="term" value="F:hydrolase activity"/>
    <property type="evidence" value="ECO:0007669"/>
    <property type="project" value="UniProtKB-KW"/>
</dbReference>
<evidence type="ECO:0000259" key="1">
    <source>
        <dbReference type="Pfam" id="PF09343"/>
    </source>
</evidence>
<dbReference type="InterPro" id="IPR011740">
    <property type="entry name" value="DUF2460"/>
</dbReference>
<protein>
    <submittedName>
        <fullName evidence="2">Glycoside hydrolase family 24</fullName>
    </submittedName>
</protein>
<dbReference type="Proteomes" id="UP000637906">
    <property type="component" value="Unassembled WGS sequence"/>
</dbReference>
<feature type="domain" description="DUF2460" evidence="1">
    <location>
        <begin position="5"/>
        <end position="198"/>
    </location>
</feature>
<keyword evidence="3" id="KW-1185">Reference proteome</keyword>
<organism evidence="2 3">
    <name type="scientific">Candidatus Mesenet longicola</name>
    <dbReference type="NCBI Taxonomy" id="1892558"/>
    <lineage>
        <taxon>Bacteria</taxon>
        <taxon>Pseudomonadati</taxon>
        <taxon>Pseudomonadota</taxon>
        <taxon>Alphaproteobacteria</taxon>
        <taxon>Rickettsiales</taxon>
        <taxon>Anaplasmataceae</taxon>
        <taxon>Candidatus Mesenet</taxon>
    </lineage>
</organism>
<keyword evidence="2" id="KW-0378">Hydrolase</keyword>
<comment type="caution">
    <text evidence="2">The sequence shown here is derived from an EMBL/GenBank/DDBJ whole genome shotgun (WGS) entry which is preliminary data.</text>
</comment>
<name>A0A8J3MNZ8_9RICK</name>
<dbReference type="AlphaFoldDB" id="A0A8J3MNZ8"/>
<evidence type="ECO:0000313" key="2">
    <source>
        <dbReference type="EMBL" id="GHM59493.1"/>
    </source>
</evidence>
<gene>
    <name evidence="2" type="ORF">sL5_04860</name>
</gene>
<accession>A0A8J3MNZ8</accession>
<dbReference type="Pfam" id="PF09343">
    <property type="entry name" value="DUF2460"/>
    <property type="match status" value="1"/>
</dbReference>
<dbReference type="EMBL" id="BNGU01000016">
    <property type="protein sequence ID" value="GHM59493.1"/>
    <property type="molecule type" value="Genomic_DNA"/>
</dbReference>
<proteinExistence type="predicted"/>
<reference evidence="2 3" key="1">
    <citation type="journal article" date="2021" name="Microb. Ecol.">
        <title>Candidatus Mesenet longicola: Novel Endosymbionts of Brontispa longissima that Induce Cytoplasmic Incompatibility.</title>
        <authorList>
            <person name="Takano S."/>
            <person name="Gotoh Y."/>
            <person name="Hayashi T."/>
        </authorList>
    </citation>
    <scope>NUCLEOTIDE SEQUENCE [LARGE SCALE GENOMIC DNA]</scope>
    <source>
        <strain evidence="2">L5</strain>
    </source>
</reference>
<evidence type="ECO:0000313" key="3">
    <source>
        <dbReference type="Proteomes" id="UP000637906"/>
    </source>
</evidence>